<organism evidence="1">
    <name type="scientific">Arundo donax</name>
    <name type="common">Giant reed</name>
    <name type="synonym">Donax arundinaceus</name>
    <dbReference type="NCBI Taxonomy" id="35708"/>
    <lineage>
        <taxon>Eukaryota</taxon>
        <taxon>Viridiplantae</taxon>
        <taxon>Streptophyta</taxon>
        <taxon>Embryophyta</taxon>
        <taxon>Tracheophyta</taxon>
        <taxon>Spermatophyta</taxon>
        <taxon>Magnoliopsida</taxon>
        <taxon>Liliopsida</taxon>
        <taxon>Poales</taxon>
        <taxon>Poaceae</taxon>
        <taxon>PACMAD clade</taxon>
        <taxon>Arundinoideae</taxon>
        <taxon>Arundineae</taxon>
        <taxon>Arundo</taxon>
    </lineage>
</organism>
<evidence type="ECO:0000313" key="1">
    <source>
        <dbReference type="EMBL" id="JAD26740.1"/>
    </source>
</evidence>
<name>A0A0A8YPJ5_ARUDO</name>
<reference evidence="1" key="2">
    <citation type="journal article" date="2015" name="Data Brief">
        <title>Shoot transcriptome of the giant reed, Arundo donax.</title>
        <authorList>
            <person name="Barrero R.A."/>
            <person name="Guerrero F.D."/>
            <person name="Moolhuijzen P."/>
            <person name="Goolsby J.A."/>
            <person name="Tidwell J."/>
            <person name="Bellgard S.E."/>
            <person name="Bellgard M.I."/>
        </authorList>
    </citation>
    <scope>NUCLEOTIDE SEQUENCE</scope>
    <source>
        <tissue evidence="1">Shoot tissue taken approximately 20 cm above the soil surface</tissue>
    </source>
</reference>
<accession>A0A0A8YPJ5</accession>
<protein>
    <submittedName>
        <fullName evidence="1">Uncharacterized protein</fullName>
    </submittedName>
</protein>
<dbReference type="EMBL" id="GBRH01271155">
    <property type="protein sequence ID" value="JAD26740.1"/>
    <property type="molecule type" value="Transcribed_RNA"/>
</dbReference>
<dbReference type="AlphaFoldDB" id="A0A0A8YPJ5"/>
<sequence>MSEWGWTMPRGRPLVPVAVFLLPQRLRL</sequence>
<reference evidence="1" key="1">
    <citation type="submission" date="2014-09" db="EMBL/GenBank/DDBJ databases">
        <authorList>
            <person name="Magalhaes I.L.F."/>
            <person name="Oliveira U."/>
            <person name="Santos F.R."/>
            <person name="Vidigal T.H.D.A."/>
            <person name="Brescovit A.D."/>
            <person name="Santos A.J."/>
        </authorList>
    </citation>
    <scope>NUCLEOTIDE SEQUENCE</scope>
    <source>
        <tissue evidence="1">Shoot tissue taken approximately 20 cm above the soil surface</tissue>
    </source>
</reference>
<proteinExistence type="predicted"/>